<comment type="caution">
    <text evidence="1">The sequence shown here is derived from an EMBL/GenBank/DDBJ whole genome shotgun (WGS) entry which is preliminary data.</text>
</comment>
<evidence type="ECO:0000313" key="1">
    <source>
        <dbReference type="EMBL" id="GLQ33623.1"/>
    </source>
</evidence>
<protein>
    <recommendedName>
        <fullName evidence="3">EF-hand domain-containing protein</fullName>
    </recommendedName>
</protein>
<evidence type="ECO:0008006" key="3">
    <source>
        <dbReference type="Google" id="ProtNLM"/>
    </source>
</evidence>
<dbReference type="Proteomes" id="UP001161389">
    <property type="component" value="Unassembled WGS sequence"/>
</dbReference>
<dbReference type="EMBL" id="BSNM01000027">
    <property type="protein sequence ID" value="GLQ33623.1"/>
    <property type="molecule type" value="Genomic_DNA"/>
</dbReference>
<evidence type="ECO:0000313" key="2">
    <source>
        <dbReference type="Proteomes" id="UP001161389"/>
    </source>
</evidence>
<dbReference type="RefSeq" id="WP_284384128.1">
    <property type="nucleotide sequence ID" value="NZ_BSNM01000027.1"/>
</dbReference>
<keyword evidence="2" id="KW-1185">Reference proteome</keyword>
<name>A0AA37SEH7_9GAMM</name>
<dbReference type="AlphaFoldDB" id="A0AA37SEH7"/>
<dbReference type="PROSITE" id="PS51257">
    <property type="entry name" value="PROKAR_LIPOPROTEIN"/>
    <property type="match status" value="1"/>
</dbReference>
<sequence length="657" mass="69455">MKTKLLATCIASAWLVTGCGGGSGSGSDSIGSSSSASEGIAKTASVNISAAFPESAQAAAIDANAQSIAVAFYPSEAGSIEEAVEVVKLSAQCLHESGFFDWECLPEDAPAIGEPSVLTAGSPSVSINLIPGKYRIEAYQFDTAAPDAETVPISATSSFVTLSSGAHSVELNLVHATWTADAPITLQLLNTSPVDDTSTAIDLNPDVAGTQTIADLLEMTDQPIVGLHLVGMPTFMSEVEAFFGNGASGATPAFDVPMDTEMDQEELANEIMMQWLGETTHVSVLRQSTTTSGETAVWWWDDPNMDNSCNIASSFDDLTGAEVCVERFASPATLLQGYQPEVGNSNILNTGELFAEYEEWSPDGSFSVEGGLATVPFQFEEPEITVANGTVTLNWGDGQNFADVYTQELETLAGFEQATFLDFETESGSTTFPDDANSLTDVAGPTITGGTSITGTLIEFMFQFEETNGAATVPTVPDTIVPDAMSPDITASIMASQAAVASGLIAQPAATSNGDNCSPITESFSGVFTKFIWDDVNSTWLGGTWNYTYFLSDTDQDGIVDTVEGDDLNGDGSIDQFEVGVYENWLCDWDDINQVEVCQDLDGVANDTTDKFETVPVGFEETGTGEYCLHSFTMTAGQLSFSFTDLLSATDVTVQNQ</sequence>
<organism evidence="1 2">
    <name type="scientific">Litoribrevibacter albus</name>
    <dbReference type="NCBI Taxonomy" id="1473156"/>
    <lineage>
        <taxon>Bacteria</taxon>
        <taxon>Pseudomonadati</taxon>
        <taxon>Pseudomonadota</taxon>
        <taxon>Gammaproteobacteria</taxon>
        <taxon>Oceanospirillales</taxon>
        <taxon>Oceanospirillaceae</taxon>
        <taxon>Litoribrevibacter</taxon>
    </lineage>
</organism>
<proteinExistence type="predicted"/>
<reference evidence="1" key="1">
    <citation type="journal article" date="2014" name="Int. J. Syst. Evol. Microbiol.">
        <title>Complete genome sequence of Corynebacterium casei LMG S-19264T (=DSM 44701T), isolated from a smear-ripened cheese.</title>
        <authorList>
            <consortium name="US DOE Joint Genome Institute (JGI-PGF)"/>
            <person name="Walter F."/>
            <person name="Albersmeier A."/>
            <person name="Kalinowski J."/>
            <person name="Ruckert C."/>
        </authorList>
    </citation>
    <scope>NUCLEOTIDE SEQUENCE</scope>
    <source>
        <strain evidence="1">NBRC 110071</strain>
    </source>
</reference>
<reference evidence="1" key="2">
    <citation type="submission" date="2023-01" db="EMBL/GenBank/DDBJ databases">
        <title>Draft genome sequence of Litoribrevibacter albus strain NBRC 110071.</title>
        <authorList>
            <person name="Sun Q."/>
            <person name="Mori K."/>
        </authorList>
    </citation>
    <scope>NUCLEOTIDE SEQUENCE</scope>
    <source>
        <strain evidence="1">NBRC 110071</strain>
    </source>
</reference>
<gene>
    <name evidence="1" type="ORF">GCM10007876_41030</name>
</gene>
<accession>A0AA37SEH7</accession>